<feature type="region of interest" description="Disordered" evidence="6">
    <location>
        <begin position="1"/>
        <end position="44"/>
    </location>
</feature>
<dbReference type="InterPro" id="IPR044152">
    <property type="entry name" value="YqjM-like"/>
</dbReference>
<dbReference type="InterPro" id="IPR001155">
    <property type="entry name" value="OxRdtase_FMN_N"/>
</dbReference>
<dbReference type="EC" id="1.3.1.42" evidence="8"/>
<dbReference type="Gene3D" id="3.20.20.70">
    <property type="entry name" value="Aldolase class I"/>
    <property type="match status" value="1"/>
</dbReference>
<dbReference type="PANTHER" id="PTHR43303">
    <property type="entry name" value="NADPH DEHYDROGENASE C23G7.10C-RELATED"/>
    <property type="match status" value="1"/>
</dbReference>
<evidence type="ECO:0000256" key="6">
    <source>
        <dbReference type="SAM" id="MobiDB-lite"/>
    </source>
</evidence>
<dbReference type="SUPFAM" id="SSF51395">
    <property type="entry name" value="FMN-linked oxidoreductases"/>
    <property type="match status" value="1"/>
</dbReference>
<dbReference type="GO" id="GO:0003959">
    <property type="term" value="F:NADPH dehydrogenase activity"/>
    <property type="evidence" value="ECO:0007669"/>
    <property type="project" value="InterPro"/>
</dbReference>
<dbReference type="EMBL" id="CP120628">
    <property type="protein sequence ID" value="WEW58245.1"/>
    <property type="molecule type" value="Genomic_DNA"/>
</dbReference>
<feature type="domain" description="NADH:flavin oxidoreductase/NADH oxidase N-terminal" evidence="7">
    <location>
        <begin position="44"/>
        <end position="385"/>
    </location>
</feature>
<sequence length="428" mass="47072">MPLDKKLEGVRNDPAPGISYFTPYQNPKAGTAADPQSDGTRPPKLFQPLTLRGVTFQNRIGLSPMCQYSADDGHLTNWHMAHIGGIALRGPGFMLIEATAVLPEGRISPEDSGLWKDSQIEPLRRLVEFVHSQNQTIGIQLAHAGRKASTLAPFLASGDIAVEDAGGWPDNIKGPSDIPYSSRMGQPKAMTKADIDELKDAWGAAVRRAITAGVDYIEIHNAHGYLLYSFLSPVSNNRTDEYGGSFENRMRLSNEIIEICRANMPREMPLFLRISATDWLEESRPDLPSWKLEDTVRFAQILAERGEVDFLDVSSGANHPDQKIVMGPAFQAPFAIAVKKAVGDRLAVGSVGSITDGRQANDLLEEGGLDAVLVGRLFQKNPAVVWIFAEHLGVDFKLASQLSWVFATRGSRDFLRLKGKEQKTEQRN</sequence>
<evidence type="ECO:0000256" key="5">
    <source>
        <dbReference type="ARBA" id="ARBA00023002"/>
    </source>
</evidence>
<keyword evidence="4" id="KW-0521">NADP</keyword>
<dbReference type="Proteomes" id="UP001219355">
    <property type="component" value="Chromosome 2"/>
</dbReference>
<evidence type="ECO:0000256" key="3">
    <source>
        <dbReference type="ARBA" id="ARBA00022643"/>
    </source>
</evidence>
<comment type="cofactor">
    <cofactor evidence="1">
        <name>FMN</name>
        <dbReference type="ChEBI" id="CHEBI:58210"/>
    </cofactor>
</comment>
<proteinExistence type="predicted"/>
<dbReference type="GO" id="GO:0050661">
    <property type="term" value="F:NADP binding"/>
    <property type="evidence" value="ECO:0007669"/>
    <property type="project" value="InterPro"/>
</dbReference>
<keyword evidence="5 8" id="KW-0560">Oxidoreductase</keyword>
<organism evidence="8 9">
    <name type="scientific">Emydomyces testavorans</name>
    <dbReference type="NCBI Taxonomy" id="2070801"/>
    <lineage>
        <taxon>Eukaryota</taxon>
        <taxon>Fungi</taxon>
        <taxon>Dikarya</taxon>
        <taxon>Ascomycota</taxon>
        <taxon>Pezizomycotina</taxon>
        <taxon>Eurotiomycetes</taxon>
        <taxon>Eurotiomycetidae</taxon>
        <taxon>Onygenales</taxon>
        <taxon>Nannizziopsiaceae</taxon>
        <taxon>Emydomyces</taxon>
    </lineage>
</organism>
<accession>A0AAF0DGQ7</accession>
<keyword evidence="3" id="KW-0288">FMN</keyword>
<reference evidence="8" key="1">
    <citation type="submission" date="2023-03" db="EMBL/GenBank/DDBJ databases">
        <title>Emydomyces testavorans Genome Sequence.</title>
        <authorList>
            <person name="Hoyer L."/>
        </authorList>
    </citation>
    <scope>NUCLEOTIDE SEQUENCE</scope>
    <source>
        <strain evidence="8">16-2883</strain>
    </source>
</reference>
<evidence type="ECO:0000313" key="9">
    <source>
        <dbReference type="Proteomes" id="UP001219355"/>
    </source>
</evidence>
<gene>
    <name evidence="8" type="primary">OYE32</name>
    <name evidence="8" type="ORF">PRK78_003713</name>
</gene>
<dbReference type="Pfam" id="PF00724">
    <property type="entry name" value="Oxidored_FMN"/>
    <property type="match status" value="1"/>
</dbReference>
<dbReference type="AlphaFoldDB" id="A0AAF0DGQ7"/>
<feature type="compositionally biased region" description="Basic and acidic residues" evidence="6">
    <location>
        <begin position="1"/>
        <end position="11"/>
    </location>
</feature>
<evidence type="ECO:0000259" key="7">
    <source>
        <dbReference type="Pfam" id="PF00724"/>
    </source>
</evidence>
<dbReference type="GO" id="GO:0016629">
    <property type="term" value="F:12-oxophytodienoate reductase activity"/>
    <property type="evidence" value="ECO:0007669"/>
    <property type="project" value="UniProtKB-EC"/>
</dbReference>
<keyword evidence="9" id="KW-1185">Reference proteome</keyword>
<evidence type="ECO:0000256" key="1">
    <source>
        <dbReference type="ARBA" id="ARBA00001917"/>
    </source>
</evidence>
<dbReference type="InterPro" id="IPR013785">
    <property type="entry name" value="Aldolase_TIM"/>
</dbReference>
<dbReference type="PANTHER" id="PTHR43303:SF4">
    <property type="entry name" value="NADPH DEHYDROGENASE C23G7.10C-RELATED"/>
    <property type="match status" value="1"/>
</dbReference>
<evidence type="ECO:0000256" key="2">
    <source>
        <dbReference type="ARBA" id="ARBA00022630"/>
    </source>
</evidence>
<dbReference type="CDD" id="cd02932">
    <property type="entry name" value="OYE_YqiM_FMN"/>
    <property type="match status" value="1"/>
</dbReference>
<keyword evidence="2" id="KW-0285">Flavoprotein</keyword>
<evidence type="ECO:0000256" key="4">
    <source>
        <dbReference type="ARBA" id="ARBA00022857"/>
    </source>
</evidence>
<dbReference type="GO" id="GO:0010181">
    <property type="term" value="F:FMN binding"/>
    <property type="evidence" value="ECO:0007669"/>
    <property type="project" value="InterPro"/>
</dbReference>
<evidence type="ECO:0000313" key="8">
    <source>
        <dbReference type="EMBL" id="WEW58245.1"/>
    </source>
</evidence>
<name>A0AAF0DGQ7_9EURO</name>
<protein>
    <submittedName>
        <fullName evidence="8">NADH-dependent flavin oxidoreductase</fullName>
        <ecNumber evidence="8">1.3.1.42</ecNumber>
    </submittedName>
</protein>